<sequence length="299" mass="34061">MLYVTGITGHTGRFFIERLISENYKEPIRCLVRGNSDTSILDNSGLNIEKVYGSLDDLNFLKESMSGSQIVLHIASILHSNNVTEAALMNQIPWVIYVHTTGRYSSYKSASEEYIKIEDGILRKKNQLGMTILRPTMIYGSSGDRNMYKLVAYLGRHKFFPMFGQGNNLMQPVHARDLGMAYYDVILNKDRTLNKEYNLSGKEPIKYIELVRCVSRALNKKNTIVKIPLKLSLIAAKIYNAITTRAIISVEQVLRMQEDKVFSYAEATKDFNYNPVAFSEGIIEEVQEYKSKIKNEAGR</sequence>
<keyword evidence="3" id="KW-1185">Reference proteome</keyword>
<dbReference type="GO" id="GO:0016616">
    <property type="term" value="F:oxidoreductase activity, acting on the CH-OH group of donors, NAD or NADP as acceptor"/>
    <property type="evidence" value="ECO:0007669"/>
    <property type="project" value="InterPro"/>
</dbReference>
<name>A0A934MVC7_9BACL</name>
<dbReference type="Gene3D" id="3.40.50.720">
    <property type="entry name" value="NAD(P)-binding Rossmann-like Domain"/>
    <property type="match status" value="2"/>
</dbReference>
<dbReference type="InterPro" id="IPR036291">
    <property type="entry name" value="NAD(P)-bd_dom_sf"/>
</dbReference>
<protein>
    <submittedName>
        <fullName evidence="2">NmrA family NAD(P)-binding protein</fullName>
    </submittedName>
</protein>
<organism evidence="2 3">
    <name type="scientific">Paenibacillus roseus</name>
    <dbReference type="NCBI Taxonomy" id="2798579"/>
    <lineage>
        <taxon>Bacteria</taxon>
        <taxon>Bacillati</taxon>
        <taxon>Bacillota</taxon>
        <taxon>Bacilli</taxon>
        <taxon>Bacillales</taxon>
        <taxon>Paenibacillaceae</taxon>
        <taxon>Paenibacillus</taxon>
    </lineage>
</organism>
<comment type="caution">
    <text evidence="2">The sequence shown here is derived from an EMBL/GenBank/DDBJ whole genome shotgun (WGS) entry which is preliminary data.</text>
</comment>
<dbReference type="InterPro" id="IPR051207">
    <property type="entry name" value="ComplexI_NDUFA9_subunit"/>
</dbReference>
<dbReference type="SUPFAM" id="SSF51735">
    <property type="entry name" value="NAD(P)-binding Rossmann-fold domains"/>
    <property type="match status" value="1"/>
</dbReference>
<accession>A0A934MVC7</accession>
<feature type="domain" description="3-beta hydroxysteroid dehydrogenase/isomerase" evidence="1">
    <location>
        <begin position="103"/>
        <end position="222"/>
    </location>
</feature>
<dbReference type="AlphaFoldDB" id="A0A934MVC7"/>
<reference evidence="2" key="1">
    <citation type="submission" date="2020-12" db="EMBL/GenBank/DDBJ databases">
        <authorList>
            <person name="Huq M.A."/>
        </authorList>
    </citation>
    <scope>NUCLEOTIDE SEQUENCE</scope>
    <source>
        <strain evidence="2">MAHUQ-46</strain>
    </source>
</reference>
<proteinExistence type="predicted"/>
<dbReference type="Proteomes" id="UP000640274">
    <property type="component" value="Unassembled WGS sequence"/>
</dbReference>
<dbReference type="EMBL" id="JAELUP010000062">
    <property type="protein sequence ID" value="MBJ6361977.1"/>
    <property type="molecule type" value="Genomic_DNA"/>
</dbReference>
<dbReference type="GO" id="GO:0006694">
    <property type="term" value="P:steroid biosynthetic process"/>
    <property type="evidence" value="ECO:0007669"/>
    <property type="project" value="InterPro"/>
</dbReference>
<dbReference type="RefSeq" id="WP_199019542.1">
    <property type="nucleotide sequence ID" value="NZ_JAELUP010000062.1"/>
</dbReference>
<dbReference type="InterPro" id="IPR002225">
    <property type="entry name" value="3Beta_OHSteriod_DH/Estase"/>
</dbReference>
<dbReference type="GO" id="GO:0044877">
    <property type="term" value="F:protein-containing complex binding"/>
    <property type="evidence" value="ECO:0007669"/>
    <property type="project" value="TreeGrafter"/>
</dbReference>
<evidence type="ECO:0000313" key="2">
    <source>
        <dbReference type="EMBL" id="MBJ6361977.1"/>
    </source>
</evidence>
<evidence type="ECO:0000313" key="3">
    <source>
        <dbReference type="Proteomes" id="UP000640274"/>
    </source>
</evidence>
<gene>
    <name evidence="2" type="ORF">JFN88_11945</name>
</gene>
<dbReference type="PANTHER" id="PTHR12126">
    <property type="entry name" value="NADH-UBIQUINONE OXIDOREDUCTASE 39 KDA SUBUNIT-RELATED"/>
    <property type="match status" value="1"/>
</dbReference>
<evidence type="ECO:0000259" key="1">
    <source>
        <dbReference type="Pfam" id="PF01073"/>
    </source>
</evidence>
<dbReference type="PANTHER" id="PTHR12126:SF11">
    <property type="entry name" value="NADH DEHYDROGENASE [UBIQUINONE] 1 ALPHA SUBCOMPLEX SUBUNIT 9, MITOCHONDRIAL"/>
    <property type="match status" value="1"/>
</dbReference>
<feature type="domain" description="3-beta hydroxysteroid dehydrogenase/isomerase" evidence="1">
    <location>
        <begin position="4"/>
        <end position="85"/>
    </location>
</feature>
<dbReference type="Pfam" id="PF01073">
    <property type="entry name" value="3Beta_HSD"/>
    <property type="match status" value="2"/>
</dbReference>